<feature type="region of interest" description="Disordered" evidence="1">
    <location>
        <begin position="225"/>
        <end position="255"/>
    </location>
</feature>
<dbReference type="Pfam" id="PF24646">
    <property type="entry name" value="DUF7640"/>
    <property type="match status" value="1"/>
</dbReference>
<feature type="compositionally biased region" description="Basic and acidic residues" evidence="1">
    <location>
        <begin position="12"/>
        <end position="38"/>
    </location>
</feature>
<keyword evidence="2" id="KW-1133">Transmembrane helix</keyword>
<keyword evidence="2" id="KW-0812">Transmembrane</keyword>
<evidence type="ECO:0000256" key="2">
    <source>
        <dbReference type="SAM" id="Phobius"/>
    </source>
</evidence>
<feature type="compositionally biased region" description="Polar residues" evidence="1">
    <location>
        <begin position="238"/>
        <end position="255"/>
    </location>
</feature>
<feature type="compositionally biased region" description="Basic and acidic residues" evidence="1">
    <location>
        <begin position="86"/>
        <end position="97"/>
    </location>
</feature>
<feature type="compositionally biased region" description="Polar residues" evidence="1">
    <location>
        <begin position="127"/>
        <end position="141"/>
    </location>
</feature>
<proteinExistence type="predicted"/>
<feature type="compositionally biased region" description="Low complexity" evidence="1">
    <location>
        <begin position="463"/>
        <end position="478"/>
    </location>
</feature>
<dbReference type="EMBL" id="CAKOGP040000668">
    <property type="protein sequence ID" value="CAJ1937856.1"/>
    <property type="molecule type" value="Genomic_DNA"/>
</dbReference>
<reference evidence="4" key="1">
    <citation type="submission" date="2023-08" db="EMBL/GenBank/DDBJ databases">
        <authorList>
            <person name="Audoor S."/>
            <person name="Bilcke G."/>
        </authorList>
    </citation>
    <scope>NUCLEOTIDE SEQUENCE</scope>
</reference>
<gene>
    <name evidence="4" type="ORF">CYCCA115_LOCUS5852</name>
</gene>
<comment type="caution">
    <text evidence="4">The sequence shown here is derived from an EMBL/GenBank/DDBJ whole genome shotgun (WGS) entry which is preliminary data.</text>
</comment>
<evidence type="ECO:0000259" key="3">
    <source>
        <dbReference type="Pfam" id="PF24646"/>
    </source>
</evidence>
<dbReference type="Proteomes" id="UP001295423">
    <property type="component" value="Unassembled WGS sequence"/>
</dbReference>
<accession>A0AAD2FKJ6</accession>
<dbReference type="InterPro" id="IPR056057">
    <property type="entry name" value="DUF7640"/>
</dbReference>
<feature type="compositionally biased region" description="Low complexity" evidence="1">
    <location>
        <begin position="225"/>
        <end position="236"/>
    </location>
</feature>
<dbReference type="PANTHER" id="PTHR22534">
    <property type="entry name" value="SRCR DOMAIN-CONTAINING PROTEIN"/>
    <property type="match status" value="1"/>
</dbReference>
<sequence>MMDDDSDDNSDVDDRAYRIVEEAKSGKLDKQRERDARNHGGNKSTPGAHSSSSSHGGHAGDAKQRNGAKQTGSSSIPGAQVGLPSADKRQESKELRNSRKTKQHRNHKDSHSSQDRSNSDDHHHQSPNRGQTTTNALSSASGTVEIQAKVVRESSEKNLNIALQQENERLRQQLETQAAHAESSMHSGSNDSNGGICSKKTAIIAVFVLFLIGAGVGAFFATKGSSSSSVSSEEGVPMTTSSPTGPTASNTAEPVTLPTLSPTVELNFDPPADADCQAVISENDVIGEETMDSRAFDVELEVSLTVDNSLDIISTAFVESTKGILIPELVGCLADEGRRLRRRKLSENRYAIGNAKVTARTVGSEGCEDNPGFCYAVVLEMALSIKSSEIPDFGIISLLSEVFNDDDLNLVDWIGLGGSFRSIKVTRIAPTRPASKPSRRPIPPPVDSPTFVPVSSAPMITQTIPPTTNPTNPSRKPTLQPTSLGDIVDEDCAGPNCTGFQSCDGFRNIVEIACDACKGEYSCTDMNEGLVGDGSCLGDYSCPYLIEVNINDNSCIDPYSCACLEVGEGVPMNGCQNAGDCCTATGEPLDVPTSSCSGADETCQFASGPIGTESCTGGHRTCWKAKAKIGDGSCNQGGCTRLLGEVRNGSCNGKKACPARLSTLISQKSCNCDGCCACLTEPSPQHAGAVFVPPRSCNSLAPSDQEIDYDPNRLSEGPFTHCCSE</sequence>
<feature type="compositionally biased region" description="Basic and acidic residues" evidence="1">
    <location>
        <begin position="109"/>
        <end position="124"/>
    </location>
</feature>
<feature type="region of interest" description="Disordered" evidence="1">
    <location>
        <begin position="1"/>
        <end position="141"/>
    </location>
</feature>
<evidence type="ECO:0000313" key="4">
    <source>
        <dbReference type="EMBL" id="CAJ1937856.1"/>
    </source>
</evidence>
<dbReference type="InterPro" id="IPR019524">
    <property type="entry name" value="B-solenoid_diatom-type"/>
</dbReference>
<feature type="compositionally biased region" description="Basic residues" evidence="1">
    <location>
        <begin position="98"/>
        <end position="108"/>
    </location>
</feature>
<feature type="region of interest" description="Disordered" evidence="1">
    <location>
        <begin position="173"/>
        <end position="192"/>
    </location>
</feature>
<name>A0AAD2FKJ6_9STRA</name>
<organism evidence="4 5">
    <name type="scientific">Cylindrotheca closterium</name>
    <dbReference type="NCBI Taxonomy" id="2856"/>
    <lineage>
        <taxon>Eukaryota</taxon>
        <taxon>Sar</taxon>
        <taxon>Stramenopiles</taxon>
        <taxon>Ochrophyta</taxon>
        <taxon>Bacillariophyta</taxon>
        <taxon>Bacillariophyceae</taxon>
        <taxon>Bacillariophycidae</taxon>
        <taxon>Bacillariales</taxon>
        <taxon>Bacillariaceae</taxon>
        <taxon>Cylindrotheca</taxon>
    </lineage>
</organism>
<feature type="compositionally biased region" description="Polar residues" evidence="1">
    <location>
        <begin position="67"/>
        <end position="77"/>
    </location>
</feature>
<feature type="domain" description="DUF7640" evidence="3">
    <location>
        <begin position="493"/>
        <end position="586"/>
    </location>
</feature>
<dbReference type="AlphaFoldDB" id="A0AAD2FKJ6"/>
<feature type="compositionally biased region" description="Low complexity" evidence="1">
    <location>
        <begin position="47"/>
        <end position="56"/>
    </location>
</feature>
<feature type="transmembrane region" description="Helical" evidence="2">
    <location>
        <begin position="202"/>
        <end position="221"/>
    </location>
</feature>
<dbReference type="PANTHER" id="PTHR22534:SF5">
    <property type="entry name" value="SRCR DOMAIN-CONTAINING PROTEIN"/>
    <property type="match status" value="1"/>
</dbReference>
<evidence type="ECO:0000256" key="1">
    <source>
        <dbReference type="SAM" id="MobiDB-lite"/>
    </source>
</evidence>
<feature type="region of interest" description="Disordered" evidence="1">
    <location>
        <begin position="463"/>
        <end position="482"/>
    </location>
</feature>
<protein>
    <recommendedName>
        <fullName evidence="3">DUF7640 domain-containing protein</fullName>
    </recommendedName>
</protein>
<feature type="compositionally biased region" description="Acidic residues" evidence="1">
    <location>
        <begin position="1"/>
        <end position="11"/>
    </location>
</feature>
<evidence type="ECO:0000313" key="5">
    <source>
        <dbReference type="Proteomes" id="UP001295423"/>
    </source>
</evidence>
<keyword evidence="5" id="KW-1185">Reference proteome</keyword>
<keyword evidence="2" id="KW-0472">Membrane</keyword>